<dbReference type="Pfam" id="PF08203">
    <property type="entry name" value="RNA_polI_A14"/>
    <property type="match status" value="1"/>
</dbReference>
<feature type="compositionally biased region" description="Basic residues" evidence="1">
    <location>
        <begin position="136"/>
        <end position="146"/>
    </location>
</feature>
<evidence type="ECO:0000313" key="3">
    <source>
        <dbReference type="Proteomes" id="UP000242525"/>
    </source>
</evidence>
<dbReference type="Gene3D" id="6.10.250.3390">
    <property type="match status" value="1"/>
</dbReference>
<comment type="caution">
    <text evidence="2">The sequence shown here is derived from an EMBL/GenBank/DDBJ whole genome shotgun (WGS) entry which is preliminary data.</text>
</comment>
<name>A0A0J9XIL3_GEOCN</name>
<feature type="compositionally biased region" description="Basic and acidic residues" evidence="1">
    <location>
        <begin position="147"/>
        <end position="159"/>
    </location>
</feature>
<dbReference type="EMBL" id="CCBN010000016">
    <property type="protein sequence ID" value="CDO56784.1"/>
    <property type="molecule type" value="Genomic_DNA"/>
</dbReference>
<dbReference type="AlphaFoldDB" id="A0A0J9XIL3"/>
<feature type="compositionally biased region" description="Polar residues" evidence="1">
    <location>
        <begin position="96"/>
        <end position="112"/>
    </location>
</feature>
<feature type="region of interest" description="Disordered" evidence="1">
    <location>
        <begin position="89"/>
        <end position="170"/>
    </location>
</feature>
<evidence type="ECO:0000256" key="1">
    <source>
        <dbReference type="SAM" id="MobiDB-lite"/>
    </source>
</evidence>
<proteinExistence type="predicted"/>
<accession>A0A0J9XIL3</accession>
<reference evidence="2" key="1">
    <citation type="submission" date="2014-03" db="EMBL/GenBank/DDBJ databases">
        <authorList>
            <person name="Casaregola S."/>
        </authorList>
    </citation>
    <scope>NUCLEOTIDE SEQUENCE [LARGE SCALE GENOMIC DNA]</scope>
    <source>
        <strain evidence="2">CLIB 918</strain>
    </source>
</reference>
<dbReference type="Proteomes" id="UP000242525">
    <property type="component" value="Unassembled WGS sequence"/>
</dbReference>
<feature type="compositionally biased region" description="Basic and acidic residues" evidence="1">
    <location>
        <begin position="123"/>
        <end position="135"/>
    </location>
</feature>
<dbReference type="OrthoDB" id="4093689at2759"/>
<organism evidence="2 3">
    <name type="scientific">Geotrichum candidum</name>
    <name type="common">Oospora lactis</name>
    <name type="synonym">Dipodascus geotrichum</name>
    <dbReference type="NCBI Taxonomy" id="1173061"/>
    <lineage>
        <taxon>Eukaryota</taxon>
        <taxon>Fungi</taxon>
        <taxon>Dikarya</taxon>
        <taxon>Ascomycota</taxon>
        <taxon>Saccharomycotina</taxon>
        <taxon>Dipodascomycetes</taxon>
        <taxon>Dipodascales</taxon>
        <taxon>Dipodascaceae</taxon>
        <taxon>Geotrichum</taxon>
    </lineage>
</organism>
<protein>
    <submittedName>
        <fullName evidence="2">Similar to Saccharomyces cerevisiae YDR156W RPA14 RNA polymerase I subunit A14</fullName>
    </submittedName>
</protein>
<sequence>MSLSRPTRGYTAEPTALHILSNKLASTEEAEQIITAYLDAAESSSALDAAAEAAIAANSNSTLVDSLASALTKNENTLNQLKRVQRSLRGLPPVLQSDQPAQTYSTFQNADTLNEPEFEEAELGSKRKISAEERKRLKKERRKTEKRSKAMEAAKNKDNDESDDDNDDDN</sequence>
<dbReference type="InterPro" id="IPR013239">
    <property type="entry name" value="RNA_polI_Rpa14"/>
</dbReference>
<gene>
    <name evidence="2" type="ORF">BN980_GECA16s03156g</name>
</gene>
<evidence type="ECO:0000313" key="2">
    <source>
        <dbReference type="EMBL" id="CDO56784.1"/>
    </source>
</evidence>
<keyword evidence="3" id="KW-1185">Reference proteome</keyword>
<feature type="compositionally biased region" description="Acidic residues" evidence="1">
    <location>
        <begin position="160"/>
        <end position="170"/>
    </location>
</feature>